<evidence type="ECO:0000313" key="4">
    <source>
        <dbReference type="Proteomes" id="UP001176517"/>
    </source>
</evidence>
<feature type="binding site" evidence="1">
    <location>
        <position position="104"/>
    </location>
    <ligand>
        <name>Zn(2+)</name>
        <dbReference type="ChEBI" id="CHEBI:29105"/>
    </ligand>
</feature>
<name>A0AAN6GV35_9BASI</name>
<dbReference type="Proteomes" id="UP001176517">
    <property type="component" value="Unassembled WGS sequence"/>
</dbReference>
<evidence type="ECO:0000313" key="3">
    <source>
        <dbReference type="EMBL" id="KAK0556868.1"/>
    </source>
</evidence>
<gene>
    <name evidence="3" type="primary">MOB2</name>
    <name evidence="3" type="ORF">OC846_000895</name>
</gene>
<dbReference type="Pfam" id="PF03637">
    <property type="entry name" value="Mob1_phocein"/>
    <property type="match status" value="1"/>
</dbReference>
<accession>A0AAN6GV35</accession>
<feature type="compositionally biased region" description="Low complexity" evidence="2">
    <location>
        <begin position="231"/>
        <end position="243"/>
    </location>
</feature>
<dbReference type="SMART" id="SM01388">
    <property type="entry name" value="Mob1_phocein"/>
    <property type="match status" value="1"/>
</dbReference>
<evidence type="ECO:0000256" key="1">
    <source>
        <dbReference type="PIRSR" id="PIRSR605301-1"/>
    </source>
</evidence>
<feature type="region of interest" description="Disordered" evidence="2">
    <location>
        <begin position="231"/>
        <end position="258"/>
    </location>
</feature>
<dbReference type="PANTHER" id="PTHR22599">
    <property type="entry name" value="MPS ONE BINDER KINASE ACTIVATOR-LIKE MOB"/>
    <property type="match status" value="1"/>
</dbReference>
<dbReference type="InterPro" id="IPR005301">
    <property type="entry name" value="MOB_kinase_act_fam"/>
</dbReference>
<dbReference type="SUPFAM" id="SSF101152">
    <property type="entry name" value="Mob1/phocein"/>
    <property type="match status" value="1"/>
</dbReference>
<sequence length="286" mass="31177">MRPSARGSSKKSPTMPAYDASAHQLGLSGPLPPGIAANYVQGPNGIPKALYLCNPFVRSALIKGSFKTIVVLPKYVDVNEWIAVNLFDFFNNLNQFYGVVAEFCTIQNNPTMAVGFGLDYTWIDQNRKQVKLPAPQYIDYVMTWVGGLLSDEATFPTKASRDFPPTFKTTAAHIYKQLLRVFAHIYHAQFSYLVHLCCEGHFNSLFAHFIAFGKEFDLFDFRAFKQSGAASVSSSSSSTTSGSNGAGAGEGGASESAGLSGTPYPGVCDLIERWVELGILDQTVLR</sequence>
<reference evidence="3" key="1">
    <citation type="journal article" date="2023" name="PhytoFront">
        <title>Draft Genome Resources of Seven Strains of Tilletia horrida, Causal Agent of Kernel Smut of Rice.</title>
        <authorList>
            <person name="Khanal S."/>
            <person name="Antony Babu S."/>
            <person name="Zhou X.G."/>
        </authorList>
    </citation>
    <scope>NUCLEOTIDE SEQUENCE</scope>
    <source>
        <strain evidence="3">TX6</strain>
    </source>
</reference>
<comment type="caution">
    <text evidence="3">The sequence shown here is derived from an EMBL/GenBank/DDBJ whole genome shotgun (WGS) entry which is preliminary data.</text>
</comment>
<organism evidence="3 4">
    <name type="scientific">Tilletia horrida</name>
    <dbReference type="NCBI Taxonomy" id="155126"/>
    <lineage>
        <taxon>Eukaryota</taxon>
        <taxon>Fungi</taxon>
        <taxon>Dikarya</taxon>
        <taxon>Basidiomycota</taxon>
        <taxon>Ustilaginomycotina</taxon>
        <taxon>Exobasidiomycetes</taxon>
        <taxon>Tilletiales</taxon>
        <taxon>Tilletiaceae</taxon>
        <taxon>Tilletia</taxon>
    </lineage>
</organism>
<keyword evidence="1" id="KW-0479">Metal-binding</keyword>
<keyword evidence="4" id="KW-1185">Reference proteome</keyword>
<dbReference type="AlphaFoldDB" id="A0AAN6GV35"/>
<evidence type="ECO:0000256" key="2">
    <source>
        <dbReference type="SAM" id="MobiDB-lite"/>
    </source>
</evidence>
<dbReference type="Gene3D" id="1.20.140.30">
    <property type="entry name" value="MOB kinase activator"/>
    <property type="match status" value="1"/>
</dbReference>
<proteinExistence type="predicted"/>
<dbReference type="InterPro" id="IPR036703">
    <property type="entry name" value="MOB_kinase_act_sf"/>
</dbReference>
<feature type="binding site" evidence="1">
    <location>
        <position position="184"/>
    </location>
    <ligand>
        <name>Zn(2+)</name>
        <dbReference type="ChEBI" id="CHEBI:29105"/>
    </ligand>
</feature>
<dbReference type="EMBL" id="JAPDMZ010000010">
    <property type="protein sequence ID" value="KAK0556868.1"/>
    <property type="molecule type" value="Genomic_DNA"/>
</dbReference>
<protein>
    <submittedName>
        <fullName evidence="3">Maintenance of ploidy protein mob2</fullName>
    </submittedName>
</protein>
<keyword evidence="1" id="KW-0862">Zinc</keyword>